<organism evidence="4 5">
    <name type="scientific">Shewanella indica</name>
    <dbReference type="NCBI Taxonomy" id="768528"/>
    <lineage>
        <taxon>Bacteria</taxon>
        <taxon>Pseudomonadati</taxon>
        <taxon>Pseudomonadota</taxon>
        <taxon>Gammaproteobacteria</taxon>
        <taxon>Alteromonadales</taxon>
        <taxon>Shewanellaceae</taxon>
        <taxon>Shewanella</taxon>
    </lineage>
</organism>
<comment type="caution">
    <text evidence="4">The sequence shown here is derived from an EMBL/GenBank/DDBJ whole genome shotgun (WGS) entry which is preliminary data.</text>
</comment>
<feature type="region of interest" description="Disordered" evidence="1">
    <location>
        <begin position="230"/>
        <end position="273"/>
    </location>
</feature>
<name>A0ABU4QJ79_9GAMM</name>
<proteinExistence type="predicted"/>
<dbReference type="GeneID" id="88625943"/>
<accession>A0ABU4QJ79</accession>
<evidence type="ECO:0000313" key="5">
    <source>
        <dbReference type="Proteomes" id="UP001272773"/>
    </source>
</evidence>
<sequence>MNQPTIPADVRERIVAVADQLYQEVERERFPTVDQVRRAAKVNMNDASAIMKEWRRAQTAQAAPVAIQVPEAIQQANAAAVATLWQQAQELANESLRAAQAGWEAERGELDAMRQELAEAYETQARELDQVEVRAAAVEQAAQEAAKRAADEIGAVRTELVQALTRAERAEAKADEIERRATDLRTELDHAHREQERLAAAAEADRSRVASVIQERDRLAAEVANLSAKLDTERDSHQEQRKISAQEAHRATERLTKAQAERDEGRMVASTAREEAAALRGEIDALRQQLASQQELLRGLAGPKGDGKADRRK</sequence>
<dbReference type="Pfam" id="PF11740">
    <property type="entry name" value="KfrA_N"/>
    <property type="match status" value="1"/>
</dbReference>
<dbReference type="InterPro" id="IPR021104">
    <property type="entry name" value="KfrA_DNA-bd_N"/>
</dbReference>
<dbReference type="Proteomes" id="UP001272773">
    <property type="component" value="Unassembled WGS sequence"/>
</dbReference>
<dbReference type="EMBL" id="JAWXXR010000002">
    <property type="protein sequence ID" value="MDX6018653.1"/>
    <property type="molecule type" value="Genomic_DNA"/>
</dbReference>
<evidence type="ECO:0000313" key="3">
    <source>
        <dbReference type="EMBL" id="MDX6018620.1"/>
    </source>
</evidence>
<evidence type="ECO:0000256" key="1">
    <source>
        <dbReference type="SAM" id="MobiDB-lite"/>
    </source>
</evidence>
<dbReference type="GO" id="GO:0003677">
    <property type="term" value="F:DNA binding"/>
    <property type="evidence" value="ECO:0007669"/>
    <property type="project" value="UniProtKB-KW"/>
</dbReference>
<gene>
    <name evidence="3" type="ORF">SIL79_20330</name>
    <name evidence="4" type="ORF">SIL79_20505</name>
</gene>
<dbReference type="EMBL" id="JAWXXR010000001">
    <property type="protein sequence ID" value="MDX6018620.1"/>
    <property type="molecule type" value="Genomic_DNA"/>
</dbReference>
<evidence type="ECO:0000259" key="2">
    <source>
        <dbReference type="Pfam" id="PF11740"/>
    </source>
</evidence>
<dbReference type="RefSeq" id="WP_319619943.1">
    <property type="nucleotide sequence ID" value="NZ_JAWXXR010000001.1"/>
</dbReference>
<evidence type="ECO:0000313" key="4">
    <source>
        <dbReference type="EMBL" id="MDX6018653.1"/>
    </source>
</evidence>
<keyword evidence="4" id="KW-0238">DNA-binding</keyword>
<reference evidence="4 5" key="1">
    <citation type="submission" date="2023-11" db="EMBL/GenBank/DDBJ databases">
        <title>MicrobeMod: A computational toolkit for identifying prokaryotic methylation and restriction-modification with nanopore sequencing.</title>
        <authorList>
            <person name="Crits-Christoph A."/>
            <person name="Kang S.C."/>
            <person name="Lee H."/>
            <person name="Ostrov N."/>
        </authorList>
    </citation>
    <scope>NUCLEOTIDE SEQUENCE [LARGE SCALE GENOMIC DNA]</scope>
    <source>
        <strain evidence="4 5">ATCC BAA-2732</strain>
    </source>
</reference>
<protein>
    <submittedName>
        <fullName evidence="4">DNA-binding protein</fullName>
    </submittedName>
</protein>
<keyword evidence="5" id="KW-1185">Reference proteome</keyword>
<feature type="domain" description="KfrA N-terminal DNA-binding" evidence="2">
    <location>
        <begin position="11"/>
        <end position="127"/>
    </location>
</feature>